<keyword evidence="2" id="KW-1185">Reference proteome</keyword>
<dbReference type="Proteomes" id="UP001165444">
    <property type="component" value="Unassembled WGS sequence"/>
</dbReference>
<keyword evidence="1" id="KW-0378">Hydrolase</keyword>
<reference evidence="1 2" key="1">
    <citation type="submission" date="2022-03" db="EMBL/GenBank/DDBJ databases">
        <title>Parabacteroides sp. nov. isolated from swine feces.</title>
        <authorList>
            <person name="Bak J.E."/>
        </authorList>
    </citation>
    <scope>NUCLEOTIDE SEQUENCE [LARGE SCALE GENOMIC DNA]</scope>
    <source>
        <strain evidence="1 2">AGMB00274</strain>
    </source>
</reference>
<dbReference type="Pfam" id="PF09553">
    <property type="entry name" value="RE_Eco47II"/>
    <property type="match status" value="1"/>
</dbReference>
<dbReference type="EC" id="3.1.21.-" evidence="1"/>
<protein>
    <submittedName>
        <fullName evidence="1">Eco47II family restriction endonuclease</fullName>
        <ecNumber evidence="1">3.1.21.-</ecNumber>
    </submittedName>
</protein>
<evidence type="ECO:0000313" key="2">
    <source>
        <dbReference type="Proteomes" id="UP001165444"/>
    </source>
</evidence>
<keyword evidence="1" id="KW-0255">Endonuclease</keyword>
<evidence type="ECO:0000313" key="1">
    <source>
        <dbReference type="EMBL" id="MCJ2381748.1"/>
    </source>
</evidence>
<accession>A0ABT0C412</accession>
<dbReference type="GO" id="GO:0016787">
    <property type="term" value="F:hydrolase activity"/>
    <property type="evidence" value="ECO:0007669"/>
    <property type="project" value="UniProtKB-KW"/>
</dbReference>
<sequence length="241" mass="28228">MRDYQLGFISNENIFNHVKETVELYRNHINLKEFNKNIIDPIKLTFDSKVYGKSLEEIIESECIRQIDKTNTNHIGYFHQNLFKYAGNGWEVPTTGFDIINPQLHIFAELKNKHNTMNSRAADSVYRHMQDKILHDDQAVCMLVEVIASKSRNEKWLYDGLSHEKIRRVSIDKFYSIVFGDDDAFFKLCRALPDVLDDVIAELQRGSIENSVYEELHQLSPDTFKSLYLLAFKTYDGFQNF</sequence>
<gene>
    <name evidence="1" type="ORF">MUN53_14235</name>
</gene>
<organism evidence="1 2">
    <name type="scientific">Parabacteroides faecalis</name>
    <dbReference type="NCBI Taxonomy" id="2924040"/>
    <lineage>
        <taxon>Bacteria</taxon>
        <taxon>Pseudomonadati</taxon>
        <taxon>Bacteroidota</taxon>
        <taxon>Bacteroidia</taxon>
        <taxon>Bacteroidales</taxon>
        <taxon>Tannerellaceae</taxon>
        <taxon>Parabacteroides</taxon>
    </lineage>
</organism>
<keyword evidence="1" id="KW-0540">Nuclease</keyword>
<dbReference type="EMBL" id="JAKZMM010000042">
    <property type="protein sequence ID" value="MCJ2381748.1"/>
    <property type="molecule type" value="Genomic_DNA"/>
</dbReference>
<comment type="caution">
    <text evidence="1">The sequence shown here is derived from an EMBL/GenBank/DDBJ whole genome shotgun (WGS) entry which is preliminary data.</text>
</comment>
<dbReference type="RefSeq" id="WP_243326120.1">
    <property type="nucleotide sequence ID" value="NZ_JAKZMM010000042.1"/>
</dbReference>
<dbReference type="GO" id="GO:0004519">
    <property type="term" value="F:endonuclease activity"/>
    <property type="evidence" value="ECO:0007669"/>
    <property type="project" value="UniProtKB-KW"/>
</dbReference>
<proteinExistence type="predicted"/>
<name>A0ABT0C412_9BACT</name>
<dbReference type="InterPro" id="IPR019057">
    <property type="entry name" value="Restrct_endonuc_II_Eco47II"/>
</dbReference>